<dbReference type="Proteomes" id="UP000613740">
    <property type="component" value="Unassembled WGS sequence"/>
</dbReference>
<evidence type="ECO:0008006" key="3">
    <source>
        <dbReference type="Google" id="ProtNLM"/>
    </source>
</evidence>
<protein>
    <recommendedName>
        <fullName evidence="3">Activator of Hsp90 ATPase N-terminal domain-containing protein</fullName>
    </recommendedName>
</protein>
<dbReference type="AlphaFoldDB" id="A0A835T7Z6"/>
<organism evidence="1 2">
    <name type="scientific">Chlamydomonas schloesseri</name>
    <dbReference type="NCBI Taxonomy" id="2026947"/>
    <lineage>
        <taxon>Eukaryota</taxon>
        <taxon>Viridiplantae</taxon>
        <taxon>Chlorophyta</taxon>
        <taxon>core chlorophytes</taxon>
        <taxon>Chlorophyceae</taxon>
        <taxon>CS clade</taxon>
        <taxon>Chlamydomonadales</taxon>
        <taxon>Chlamydomonadaceae</taxon>
        <taxon>Chlamydomonas</taxon>
    </lineage>
</organism>
<comment type="caution">
    <text evidence="1">The sequence shown here is derived from an EMBL/GenBank/DDBJ whole genome shotgun (WGS) entry which is preliminary data.</text>
</comment>
<accession>A0A835T7Z6</accession>
<sequence length="214" mass="23017">MKPIPSLPSVPAAHPGAGSNFALETMSEDGQGWVWDELGQKLVGLKHRTPRASCKTTSLLSYRGNLSSGRKALRVHELDVELTWAATATASGMEGHTFTGLATVKFGGSEDGQDVVDVEVAVDPQCLNTLPEERQQLVKDVIYAVESMDAAIMVQLNDFLWNMEKRNRLHELDSNAVVAHTQVEEGPLPAPAGPTPAPMFPAPSFVPDMSPAFA</sequence>
<keyword evidence="2" id="KW-1185">Reference proteome</keyword>
<proteinExistence type="predicted"/>
<name>A0A835T7Z6_9CHLO</name>
<evidence type="ECO:0000313" key="1">
    <source>
        <dbReference type="EMBL" id="KAG2435469.1"/>
    </source>
</evidence>
<dbReference type="OrthoDB" id="534529at2759"/>
<evidence type="ECO:0000313" key="2">
    <source>
        <dbReference type="Proteomes" id="UP000613740"/>
    </source>
</evidence>
<gene>
    <name evidence="1" type="ORF">HYH02_011969</name>
</gene>
<reference evidence="1" key="1">
    <citation type="journal article" date="2020" name="bioRxiv">
        <title>Comparative genomics of Chlamydomonas.</title>
        <authorList>
            <person name="Craig R.J."/>
            <person name="Hasan A.R."/>
            <person name="Ness R.W."/>
            <person name="Keightley P.D."/>
        </authorList>
    </citation>
    <scope>NUCLEOTIDE SEQUENCE</scope>
    <source>
        <strain evidence="1">CCAP 11/173</strain>
    </source>
</reference>
<dbReference type="EMBL" id="JAEHOD010000053">
    <property type="protein sequence ID" value="KAG2435469.1"/>
    <property type="molecule type" value="Genomic_DNA"/>
</dbReference>